<evidence type="ECO:0000256" key="2">
    <source>
        <dbReference type="SAM" id="Phobius"/>
    </source>
</evidence>
<protein>
    <recommendedName>
        <fullName evidence="4">Copper transporter</fullName>
    </recommendedName>
</protein>
<evidence type="ECO:0008006" key="4">
    <source>
        <dbReference type="Google" id="ProtNLM"/>
    </source>
</evidence>
<gene>
    <name evidence="3" type="ORF">BD311DRAFT_787539</name>
</gene>
<reference evidence="3" key="1">
    <citation type="submission" date="2019-01" db="EMBL/GenBank/DDBJ databases">
        <title>Draft genome sequences of three monokaryotic isolates of the white-rot basidiomycete fungus Dichomitus squalens.</title>
        <authorList>
            <consortium name="DOE Joint Genome Institute"/>
            <person name="Lopez S.C."/>
            <person name="Andreopoulos B."/>
            <person name="Pangilinan J."/>
            <person name="Lipzen A."/>
            <person name="Riley R."/>
            <person name="Ahrendt S."/>
            <person name="Ng V."/>
            <person name="Barry K."/>
            <person name="Daum C."/>
            <person name="Grigoriev I.V."/>
            <person name="Hilden K.S."/>
            <person name="Makela M.R."/>
            <person name="de Vries R.P."/>
        </authorList>
    </citation>
    <scope>NUCLEOTIDE SEQUENCE [LARGE SCALE GENOMIC DNA]</scope>
    <source>
        <strain evidence="3">OM18370.1</strain>
    </source>
</reference>
<feature type="transmembrane region" description="Helical" evidence="2">
    <location>
        <begin position="88"/>
        <end position="115"/>
    </location>
</feature>
<dbReference type="Proteomes" id="UP000292957">
    <property type="component" value="Unassembled WGS sequence"/>
</dbReference>
<sequence>MMMDGGWEDHLHFGFLGEHVLVDGLHLDSAPSFFIASLLTIVICTSERILTYAVSKQWHPWRGHRPSRVGLALWRACLYWLVTLDRLMYMLIGMTFSIGLIIVAVTTLAVGQFVIEYLDLGERPVSDNENVHVKEPLLRSSEEAYEPETSYPPSRQSRSRARSKPGSIFIHPNESNLARADAAAVQLGLSGDTDLVKGNVYPADGETWEHGRGRDTARELLGR</sequence>
<feature type="region of interest" description="Disordered" evidence="1">
    <location>
        <begin position="131"/>
        <end position="165"/>
    </location>
</feature>
<keyword evidence="2" id="KW-0472">Membrane</keyword>
<name>A0A4Q9MT62_9APHY</name>
<feature type="transmembrane region" description="Helical" evidence="2">
    <location>
        <begin position="33"/>
        <end position="54"/>
    </location>
</feature>
<proteinExistence type="predicted"/>
<accession>A0A4Q9MT62</accession>
<keyword evidence="2" id="KW-0812">Transmembrane</keyword>
<feature type="compositionally biased region" description="Basic and acidic residues" evidence="1">
    <location>
        <begin position="131"/>
        <end position="142"/>
    </location>
</feature>
<keyword evidence="2" id="KW-1133">Transmembrane helix</keyword>
<dbReference type="AlphaFoldDB" id="A0A4Q9MT62"/>
<organism evidence="3">
    <name type="scientific">Dichomitus squalens</name>
    <dbReference type="NCBI Taxonomy" id="114155"/>
    <lineage>
        <taxon>Eukaryota</taxon>
        <taxon>Fungi</taxon>
        <taxon>Dikarya</taxon>
        <taxon>Basidiomycota</taxon>
        <taxon>Agaricomycotina</taxon>
        <taxon>Agaricomycetes</taxon>
        <taxon>Polyporales</taxon>
        <taxon>Polyporaceae</taxon>
        <taxon>Dichomitus</taxon>
    </lineage>
</organism>
<dbReference type="EMBL" id="ML143410">
    <property type="protein sequence ID" value="TBU29762.1"/>
    <property type="molecule type" value="Genomic_DNA"/>
</dbReference>
<evidence type="ECO:0000313" key="3">
    <source>
        <dbReference type="EMBL" id="TBU29762.1"/>
    </source>
</evidence>
<dbReference type="OrthoDB" id="73901at2759"/>
<evidence type="ECO:0000256" key="1">
    <source>
        <dbReference type="SAM" id="MobiDB-lite"/>
    </source>
</evidence>